<reference evidence="2" key="1">
    <citation type="submission" date="2021-01" db="EMBL/GenBank/DDBJ databases">
        <title>Whole genome shotgun sequence of Actinoplanes ferrugineus NBRC 15555.</title>
        <authorList>
            <person name="Komaki H."/>
            <person name="Tamura T."/>
        </authorList>
    </citation>
    <scope>NUCLEOTIDE SEQUENCE</scope>
    <source>
        <strain evidence="2">NBRC 15555</strain>
    </source>
</reference>
<comment type="caution">
    <text evidence="2">The sequence shown here is derived from an EMBL/GenBank/DDBJ whole genome shotgun (WGS) entry which is preliminary data.</text>
</comment>
<dbReference type="Proteomes" id="UP000598174">
    <property type="component" value="Unassembled WGS sequence"/>
</dbReference>
<protein>
    <submittedName>
        <fullName evidence="2">Uncharacterized protein</fullName>
    </submittedName>
</protein>
<proteinExistence type="predicted"/>
<organism evidence="2 3">
    <name type="scientific">Paractinoplanes ferrugineus</name>
    <dbReference type="NCBI Taxonomy" id="113564"/>
    <lineage>
        <taxon>Bacteria</taxon>
        <taxon>Bacillati</taxon>
        <taxon>Actinomycetota</taxon>
        <taxon>Actinomycetes</taxon>
        <taxon>Micromonosporales</taxon>
        <taxon>Micromonosporaceae</taxon>
        <taxon>Paractinoplanes</taxon>
    </lineage>
</organism>
<sequence>MSIAILVSSVEQFTHRSEGIGKGRDNHGEVQRGLVAEAARDESGGRLVSCSSVRREREMRCGEPGPTAIRRRVQQPERGPPCPAGELSRTGRKPVGINGILARMASIRIAERCRIK</sequence>
<gene>
    <name evidence="2" type="ORF">Afe05nite_77490</name>
</gene>
<name>A0A919JAX1_9ACTN</name>
<evidence type="ECO:0000313" key="3">
    <source>
        <dbReference type="Proteomes" id="UP000598174"/>
    </source>
</evidence>
<feature type="region of interest" description="Disordered" evidence="1">
    <location>
        <begin position="58"/>
        <end position="94"/>
    </location>
</feature>
<dbReference type="AlphaFoldDB" id="A0A919JAX1"/>
<accession>A0A919JAX1</accession>
<keyword evidence="3" id="KW-1185">Reference proteome</keyword>
<dbReference type="EMBL" id="BOMM01000074">
    <property type="protein sequence ID" value="GIE15909.1"/>
    <property type="molecule type" value="Genomic_DNA"/>
</dbReference>
<evidence type="ECO:0000313" key="2">
    <source>
        <dbReference type="EMBL" id="GIE15909.1"/>
    </source>
</evidence>
<evidence type="ECO:0000256" key="1">
    <source>
        <dbReference type="SAM" id="MobiDB-lite"/>
    </source>
</evidence>